<gene>
    <name evidence="2" type="ORF">IC612_04200</name>
</gene>
<accession>A0A930YV86</accession>
<proteinExistence type="predicted"/>
<comment type="caution">
    <text evidence="2">The sequence shown here is derived from an EMBL/GenBank/DDBJ whole genome shotgun (WGS) entry which is preliminary data.</text>
</comment>
<evidence type="ECO:0000256" key="1">
    <source>
        <dbReference type="SAM" id="Phobius"/>
    </source>
</evidence>
<dbReference type="EMBL" id="JADKYY010000004">
    <property type="protein sequence ID" value="MBF5026999.1"/>
    <property type="molecule type" value="Genomic_DNA"/>
</dbReference>
<dbReference type="RefSeq" id="WP_194738926.1">
    <property type="nucleotide sequence ID" value="NZ_JADKYY010000004.1"/>
</dbReference>
<dbReference type="AlphaFoldDB" id="A0A930YV86"/>
<feature type="transmembrane region" description="Helical" evidence="1">
    <location>
        <begin position="71"/>
        <end position="89"/>
    </location>
</feature>
<name>A0A930YV86_9FLAO</name>
<organism evidence="2 3">
    <name type="scientific">Planobacterium oryzisoli</name>
    <dbReference type="NCBI Taxonomy" id="2771435"/>
    <lineage>
        <taxon>Bacteria</taxon>
        <taxon>Pseudomonadati</taxon>
        <taxon>Bacteroidota</taxon>
        <taxon>Flavobacteriia</taxon>
        <taxon>Flavobacteriales</taxon>
        <taxon>Weeksellaceae</taxon>
        <taxon>Chryseobacterium group</taxon>
        <taxon>Chryseobacterium</taxon>
    </lineage>
</organism>
<feature type="transmembrane region" description="Helical" evidence="1">
    <location>
        <begin position="38"/>
        <end position="59"/>
    </location>
</feature>
<reference evidence="2" key="1">
    <citation type="submission" date="2020-11" db="EMBL/GenBank/DDBJ databases">
        <title>Genome seq and assembly of Planobacterium sp.</title>
        <authorList>
            <person name="Chhetri G."/>
        </authorList>
    </citation>
    <scope>NUCLEOTIDE SEQUENCE</scope>
    <source>
        <strain evidence="2">GCR5</strain>
    </source>
</reference>
<evidence type="ECO:0000313" key="3">
    <source>
        <dbReference type="Proteomes" id="UP000694480"/>
    </source>
</evidence>
<keyword evidence="1" id="KW-1133">Transmembrane helix</keyword>
<evidence type="ECO:0000313" key="2">
    <source>
        <dbReference type="EMBL" id="MBF5026999.1"/>
    </source>
</evidence>
<feature type="transmembrane region" description="Helical" evidence="1">
    <location>
        <begin position="101"/>
        <end position="120"/>
    </location>
</feature>
<keyword evidence="3" id="KW-1185">Reference proteome</keyword>
<dbReference type="Proteomes" id="UP000694480">
    <property type="component" value="Unassembled WGS sequence"/>
</dbReference>
<sequence>MKTKLLSFALLLFGLITLLVSSGVVFDLFGSREREGAYILWIVWLNFICGILYVLSALGIYRHTYWKRYPLYGALGLLTLGCIGLYVHISSDLPYETKTIGAMAFRLVLTAVFLISTFPLHRSALPHQE</sequence>
<keyword evidence="1" id="KW-0472">Membrane</keyword>
<keyword evidence="1" id="KW-0812">Transmembrane</keyword>
<protein>
    <submittedName>
        <fullName evidence="2">Uncharacterized protein</fullName>
    </submittedName>
</protein>